<evidence type="ECO:0000313" key="3">
    <source>
        <dbReference type="EMBL" id="ACU75367.1"/>
    </source>
</evidence>
<reference evidence="3 4" key="1">
    <citation type="journal article" date="2009" name="Stand. Genomic Sci.">
        <title>Complete genome sequence of Catenulispora acidiphila type strain (ID 139908).</title>
        <authorList>
            <person name="Copeland A."/>
            <person name="Lapidus A."/>
            <person name="Glavina Del Rio T."/>
            <person name="Nolan M."/>
            <person name="Lucas S."/>
            <person name="Chen F."/>
            <person name="Tice H."/>
            <person name="Cheng J.F."/>
            <person name="Bruce D."/>
            <person name="Goodwin L."/>
            <person name="Pitluck S."/>
            <person name="Mikhailova N."/>
            <person name="Pati A."/>
            <person name="Ivanova N."/>
            <person name="Mavromatis K."/>
            <person name="Chen A."/>
            <person name="Palaniappan K."/>
            <person name="Chain P."/>
            <person name="Land M."/>
            <person name="Hauser L."/>
            <person name="Chang Y.J."/>
            <person name="Jeffries C.D."/>
            <person name="Chertkov O."/>
            <person name="Brettin T."/>
            <person name="Detter J.C."/>
            <person name="Han C."/>
            <person name="Ali Z."/>
            <person name="Tindall B.J."/>
            <person name="Goker M."/>
            <person name="Bristow J."/>
            <person name="Eisen J.A."/>
            <person name="Markowitz V."/>
            <person name="Hugenholtz P."/>
            <person name="Kyrpides N.C."/>
            <person name="Klenk H.P."/>
        </authorList>
    </citation>
    <scope>NUCLEOTIDE SEQUENCE [LARGE SCALE GENOMIC DNA]</scope>
    <source>
        <strain evidence="4">DSM 44928 / JCM 14897 / NBRC 102108 / NRRL B-24433 / ID139908</strain>
    </source>
</reference>
<dbReference type="InParanoid" id="C7PY77"/>
<keyword evidence="2" id="KW-0732">Signal</keyword>
<dbReference type="PROSITE" id="PS51257">
    <property type="entry name" value="PROKAR_LIPOPROTEIN"/>
    <property type="match status" value="1"/>
</dbReference>
<dbReference type="EMBL" id="CP001700">
    <property type="protein sequence ID" value="ACU75367.1"/>
    <property type="molecule type" value="Genomic_DNA"/>
</dbReference>
<dbReference type="AlphaFoldDB" id="C7PY77"/>
<feature type="region of interest" description="Disordered" evidence="1">
    <location>
        <begin position="114"/>
        <end position="140"/>
    </location>
</feature>
<dbReference type="Proteomes" id="UP000000851">
    <property type="component" value="Chromosome"/>
</dbReference>
<evidence type="ECO:0000256" key="1">
    <source>
        <dbReference type="SAM" id="MobiDB-lite"/>
    </source>
</evidence>
<evidence type="ECO:0000256" key="2">
    <source>
        <dbReference type="SAM" id="SignalP"/>
    </source>
</evidence>
<dbReference type="KEGG" id="cai:Caci_6518"/>
<name>C7PY77_CATAD</name>
<evidence type="ECO:0000313" key="4">
    <source>
        <dbReference type="Proteomes" id="UP000000851"/>
    </source>
</evidence>
<accession>C7PY77</accession>
<evidence type="ECO:0008006" key="5">
    <source>
        <dbReference type="Google" id="ProtNLM"/>
    </source>
</evidence>
<gene>
    <name evidence="3" type="ordered locus">Caci_6518</name>
</gene>
<proteinExistence type="predicted"/>
<keyword evidence="4" id="KW-1185">Reference proteome</keyword>
<sequence precursor="true">MDCQRRGARTRSAVLILAVLVTVAGCASSRPPRPSAPHSAGGPEVAAAGSVIATDASSLQWTWDLTRAEQTLTAQCMHSNGFAYTVPDVGPEPSAQTITATSLGSGYPATYGVTPESVSNRDPSDPGATLPSYAEALEGSPADSGTLPLPGGGHVDYQTGGCVGQARSTLFGNVRDYVASAYIPQVVRSQFGQYLTTYQPYVTALKGWQACMKAGGWDYANPQAAIAALQASVLHGTSATDLATHETAIADADTACDGRSHLRASTEQALTLFLGSLPTQTVDELRAVAASRVAAGRAAERAMAGT</sequence>
<feature type="chain" id="PRO_5002981341" description="Secreted protein" evidence="2">
    <location>
        <begin position="30"/>
        <end position="306"/>
    </location>
</feature>
<protein>
    <recommendedName>
        <fullName evidence="5">Secreted protein</fullName>
    </recommendedName>
</protein>
<feature type="signal peptide" evidence="2">
    <location>
        <begin position="1"/>
        <end position="29"/>
    </location>
</feature>
<dbReference type="HOGENOM" id="CLU_908176_0_0_11"/>
<dbReference type="eggNOG" id="ENOG5033CXJ">
    <property type="taxonomic scope" value="Bacteria"/>
</dbReference>
<organism evidence="3 4">
    <name type="scientific">Catenulispora acidiphila (strain DSM 44928 / JCM 14897 / NBRC 102108 / NRRL B-24433 / ID139908)</name>
    <dbReference type="NCBI Taxonomy" id="479433"/>
    <lineage>
        <taxon>Bacteria</taxon>
        <taxon>Bacillati</taxon>
        <taxon>Actinomycetota</taxon>
        <taxon>Actinomycetes</taxon>
        <taxon>Catenulisporales</taxon>
        <taxon>Catenulisporaceae</taxon>
        <taxon>Catenulispora</taxon>
    </lineage>
</organism>